<dbReference type="InterPro" id="IPR011701">
    <property type="entry name" value="MFS"/>
</dbReference>
<evidence type="ECO:0000256" key="2">
    <source>
        <dbReference type="ARBA" id="ARBA00022448"/>
    </source>
</evidence>
<dbReference type="Gene3D" id="1.20.1250.20">
    <property type="entry name" value="MFS general substrate transporter like domains"/>
    <property type="match status" value="2"/>
</dbReference>
<keyword evidence="4 6" id="KW-1133">Transmembrane helix</keyword>
<dbReference type="PANTHER" id="PTHR12778">
    <property type="entry name" value="SOLUTE CARRIER FAMILY 33 ACETYL-COA TRANSPORTER -RELATED"/>
    <property type="match status" value="1"/>
</dbReference>
<keyword evidence="9" id="KW-1185">Reference proteome</keyword>
<evidence type="ECO:0000313" key="9">
    <source>
        <dbReference type="Proteomes" id="UP001595904"/>
    </source>
</evidence>
<keyword evidence="2" id="KW-0813">Transport</keyword>
<comment type="subcellular location">
    <subcellularLocation>
        <location evidence="1">Membrane</location>
        <topology evidence="1">Multi-pass membrane protein</topology>
    </subcellularLocation>
</comment>
<feature type="transmembrane region" description="Helical" evidence="6">
    <location>
        <begin position="228"/>
        <end position="247"/>
    </location>
</feature>
<keyword evidence="3 6" id="KW-0812">Transmembrane</keyword>
<evidence type="ECO:0000256" key="3">
    <source>
        <dbReference type="ARBA" id="ARBA00022692"/>
    </source>
</evidence>
<name>A0ABV8SQF6_9GAMM</name>
<dbReference type="PANTHER" id="PTHR12778:SF10">
    <property type="entry name" value="MAJOR FACILITATOR SUPERFAMILY DOMAIN-CONTAINING PROTEIN 3"/>
    <property type="match status" value="1"/>
</dbReference>
<sequence length="426" mass="45622">MSTVAASSTQAPAAAKPKWRDILASPKMVAIMVLGAASGFPNQITESALQAWLKDSGASLTDIGLASYVALPYLLKFLWAPAIDRYPLPFLGRRRGWVVLMQLCLALAIGLFALQSPEVSLTPIAVCAVAIVFFSATQDIAIDAYRTDVAQPNERGLAAAANNLGYRTSAWIAAAFALVVADYFGWKPAFLILAAVMAAFCFGTLLAPEPHYEHQPPRTLKESLVVPLRELLGTPSAIAFIFLVILFKVGDAFALRLFTPFMMDVGFTKTEIALVLKALFTASAVVGAILGGVAMVRLGLLKSMLIFGALQAASNFLYYALALTGKSYPLMIVAVSIDNVAGAMGNIASVALIMALCDVRYSAFQYALLSAIAMTPRYLLGGPAGYLADHSGWPTYYVVSVLLAMPGLLLVWLMREKIKLLDQPRA</sequence>
<evidence type="ECO:0000313" key="8">
    <source>
        <dbReference type="EMBL" id="MFC4309841.1"/>
    </source>
</evidence>
<evidence type="ECO:0000256" key="6">
    <source>
        <dbReference type="SAM" id="Phobius"/>
    </source>
</evidence>
<dbReference type="InterPro" id="IPR036259">
    <property type="entry name" value="MFS_trans_sf"/>
</dbReference>
<dbReference type="Proteomes" id="UP001595904">
    <property type="component" value="Unassembled WGS sequence"/>
</dbReference>
<proteinExistence type="predicted"/>
<feature type="transmembrane region" description="Helical" evidence="6">
    <location>
        <begin position="28"/>
        <end position="45"/>
    </location>
</feature>
<dbReference type="NCBIfam" id="TIGR00901">
    <property type="entry name" value="2A0125"/>
    <property type="match status" value="1"/>
</dbReference>
<dbReference type="Pfam" id="PF07690">
    <property type="entry name" value="MFS_1"/>
    <property type="match status" value="1"/>
</dbReference>
<organism evidence="8 9">
    <name type="scientific">Steroidobacter flavus</name>
    <dbReference type="NCBI Taxonomy" id="1842136"/>
    <lineage>
        <taxon>Bacteria</taxon>
        <taxon>Pseudomonadati</taxon>
        <taxon>Pseudomonadota</taxon>
        <taxon>Gammaproteobacteria</taxon>
        <taxon>Steroidobacterales</taxon>
        <taxon>Steroidobacteraceae</taxon>
        <taxon>Steroidobacter</taxon>
    </lineage>
</organism>
<gene>
    <name evidence="8" type="ORF">ACFPN2_12185</name>
</gene>
<feature type="transmembrane region" description="Helical" evidence="6">
    <location>
        <begin position="394"/>
        <end position="413"/>
    </location>
</feature>
<dbReference type="EMBL" id="JBHSDU010000003">
    <property type="protein sequence ID" value="MFC4309841.1"/>
    <property type="molecule type" value="Genomic_DNA"/>
</dbReference>
<accession>A0ABV8SQF6</accession>
<protein>
    <submittedName>
        <fullName evidence="8">AmpG family muropeptide MFS transporter</fullName>
    </submittedName>
</protein>
<dbReference type="InterPro" id="IPR004752">
    <property type="entry name" value="AmpG_permease/AT-1"/>
</dbReference>
<evidence type="ECO:0000256" key="1">
    <source>
        <dbReference type="ARBA" id="ARBA00004141"/>
    </source>
</evidence>
<feature type="transmembrane region" description="Helical" evidence="6">
    <location>
        <begin position="120"/>
        <end position="137"/>
    </location>
</feature>
<feature type="transmembrane region" description="Helical" evidence="6">
    <location>
        <begin position="303"/>
        <end position="322"/>
    </location>
</feature>
<feature type="transmembrane region" description="Helical" evidence="6">
    <location>
        <begin position="164"/>
        <end position="184"/>
    </location>
</feature>
<comment type="caution">
    <text evidence="8">The sequence shown here is derived from an EMBL/GenBank/DDBJ whole genome shotgun (WGS) entry which is preliminary data.</text>
</comment>
<evidence type="ECO:0000256" key="5">
    <source>
        <dbReference type="ARBA" id="ARBA00023136"/>
    </source>
</evidence>
<evidence type="ECO:0000256" key="4">
    <source>
        <dbReference type="ARBA" id="ARBA00022989"/>
    </source>
</evidence>
<feature type="transmembrane region" description="Helical" evidence="6">
    <location>
        <begin position="328"/>
        <end position="354"/>
    </location>
</feature>
<reference evidence="9" key="1">
    <citation type="journal article" date="2019" name="Int. J. Syst. Evol. Microbiol.">
        <title>The Global Catalogue of Microorganisms (GCM) 10K type strain sequencing project: providing services to taxonomists for standard genome sequencing and annotation.</title>
        <authorList>
            <consortium name="The Broad Institute Genomics Platform"/>
            <consortium name="The Broad Institute Genome Sequencing Center for Infectious Disease"/>
            <person name="Wu L."/>
            <person name="Ma J."/>
        </authorList>
    </citation>
    <scope>NUCLEOTIDE SEQUENCE [LARGE SCALE GENOMIC DNA]</scope>
    <source>
        <strain evidence="9">CGMCC 1.10759</strain>
    </source>
</reference>
<evidence type="ECO:0000259" key="7">
    <source>
        <dbReference type="PROSITE" id="PS50850"/>
    </source>
</evidence>
<feature type="transmembrane region" description="Helical" evidence="6">
    <location>
        <begin position="272"/>
        <end position="296"/>
    </location>
</feature>
<feature type="transmembrane region" description="Helical" evidence="6">
    <location>
        <begin position="190"/>
        <end position="207"/>
    </location>
</feature>
<feature type="transmembrane region" description="Helical" evidence="6">
    <location>
        <begin position="95"/>
        <end position="114"/>
    </location>
</feature>
<dbReference type="InterPro" id="IPR020846">
    <property type="entry name" value="MFS_dom"/>
</dbReference>
<dbReference type="RefSeq" id="WP_380596872.1">
    <property type="nucleotide sequence ID" value="NZ_JBHSDU010000003.1"/>
</dbReference>
<feature type="transmembrane region" description="Helical" evidence="6">
    <location>
        <begin position="366"/>
        <end position="388"/>
    </location>
</feature>
<keyword evidence="5 6" id="KW-0472">Membrane</keyword>
<dbReference type="PROSITE" id="PS50850">
    <property type="entry name" value="MFS"/>
    <property type="match status" value="1"/>
</dbReference>
<dbReference type="SUPFAM" id="SSF103473">
    <property type="entry name" value="MFS general substrate transporter"/>
    <property type="match status" value="1"/>
</dbReference>
<feature type="domain" description="Major facilitator superfamily (MFS) profile" evidence="7">
    <location>
        <begin position="27"/>
        <end position="419"/>
    </location>
</feature>
<feature type="transmembrane region" description="Helical" evidence="6">
    <location>
        <begin position="65"/>
        <end position="83"/>
    </location>
</feature>